<dbReference type="EMBL" id="RJJR01000018">
    <property type="protein sequence ID" value="RNI33602.1"/>
    <property type="molecule type" value="Genomic_DNA"/>
</dbReference>
<dbReference type="Proteomes" id="UP000267223">
    <property type="component" value="Unassembled WGS sequence"/>
</dbReference>
<evidence type="ECO:0000313" key="2">
    <source>
        <dbReference type="EMBL" id="RNI33602.1"/>
    </source>
</evidence>
<name>A0A3M9N727_9BACT</name>
<reference evidence="2 3" key="1">
    <citation type="submission" date="2018-11" db="EMBL/GenBank/DDBJ databases">
        <title>Draft genome sequence of Ferruginibacter sp. BO-59.</title>
        <authorList>
            <person name="Im W.T."/>
        </authorList>
    </citation>
    <scope>NUCLEOTIDE SEQUENCE [LARGE SCALE GENOMIC DNA]</scope>
    <source>
        <strain evidence="2 3">BO-59</strain>
    </source>
</reference>
<dbReference type="AlphaFoldDB" id="A0A3M9N727"/>
<evidence type="ECO:0000313" key="3">
    <source>
        <dbReference type="Proteomes" id="UP000267223"/>
    </source>
</evidence>
<proteinExistence type="predicted"/>
<evidence type="ECO:0000256" key="1">
    <source>
        <dbReference type="SAM" id="SignalP"/>
    </source>
</evidence>
<dbReference type="OrthoDB" id="1444594at2"/>
<dbReference type="InterPro" id="IPR032710">
    <property type="entry name" value="NTF2-like_dom_sf"/>
</dbReference>
<feature type="chain" id="PRO_5018279441" evidence="1">
    <location>
        <begin position="20"/>
        <end position="149"/>
    </location>
</feature>
<sequence>MKNIYFLLLLLISASFVYAQETKLADSQRKEIIMLIAQYSHARESKDTVLLKKIITTDADQLVSTGEWRAGIGAAVEGMMKSSANNPGRRILEVDKIRLVTPVCAIVDCRYEIANASGNPRRMWSSFIVVADKGIWKIAAIRNMLPATR</sequence>
<dbReference type="Gene3D" id="3.10.450.50">
    <property type="match status" value="1"/>
</dbReference>
<protein>
    <submittedName>
        <fullName evidence="2">DUF4440 domain-containing protein</fullName>
    </submittedName>
</protein>
<dbReference type="RefSeq" id="WP_123122227.1">
    <property type="nucleotide sequence ID" value="NZ_RJJR01000018.1"/>
</dbReference>
<comment type="caution">
    <text evidence="2">The sequence shown here is derived from an EMBL/GenBank/DDBJ whole genome shotgun (WGS) entry which is preliminary data.</text>
</comment>
<gene>
    <name evidence="2" type="ORF">EFY79_18450</name>
</gene>
<keyword evidence="3" id="KW-1185">Reference proteome</keyword>
<accession>A0A3M9N727</accession>
<feature type="signal peptide" evidence="1">
    <location>
        <begin position="1"/>
        <end position="19"/>
    </location>
</feature>
<keyword evidence="1" id="KW-0732">Signal</keyword>
<organism evidence="2 3">
    <name type="scientific">Hanamia caeni</name>
    <dbReference type="NCBI Taxonomy" id="2294116"/>
    <lineage>
        <taxon>Bacteria</taxon>
        <taxon>Pseudomonadati</taxon>
        <taxon>Bacteroidota</taxon>
        <taxon>Chitinophagia</taxon>
        <taxon>Chitinophagales</taxon>
        <taxon>Chitinophagaceae</taxon>
        <taxon>Hanamia</taxon>
    </lineage>
</organism>
<dbReference type="SUPFAM" id="SSF54427">
    <property type="entry name" value="NTF2-like"/>
    <property type="match status" value="1"/>
</dbReference>